<dbReference type="AlphaFoldDB" id="A0A6B0TZ16"/>
<dbReference type="EMBL" id="GIFC01000054">
    <property type="protein sequence ID" value="MXU82137.1"/>
    <property type="molecule type" value="Transcribed_RNA"/>
</dbReference>
<proteinExistence type="predicted"/>
<protein>
    <submittedName>
        <fullName evidence="1">Putative secreted protein</fullName>
    </submittedName>
</protein>
<sequence length="66" mass="7153">MKFLSSGYSLLGRCVTVLWAPLQSTILDSVQAGPMVHSLLHLSPACLWHYSWFSLDDPSSAATTAS</sequence>
<reference evidence="1" key="1">
    <citation type="submission" date="2019-12" db="EMBL/GenBank/DDBJ databases">
        <title>An insight into the sialome of adult female Ixodes ricinus ticks feeding for 6 days.</title>
        <authorList>
            <person name="Perner J."/>
            <person name="Ribeiro J.M.C."/>
        </authorList>
    </citation>
    <scope>NUCLEOTIDE SEQUENCE</scope>
    <source>
        <strain evidence="1">Semi-engorged</strain>
        <tissue evidence="1">Salivary glands</tissue>
    </source>
</reference>
<evidence type="ECO:0000313" key="1">
    <source>
        <dbReference type="EMBL" id="MXU82137.1"/>
    </source>
</evidence>
<accession>A0A6B0TZ16</accession>
<name>A0A6B0TZ16_IXORI</name>
<organism evidence="1">
    <name type="scientific">Ixodes ricinus</name>
    <name type="common">Common tick</name>
    <name type="synonym">Acarus ricinus</name>
    <dbReference type="NCBI Taxonomy" id="34613"/>
    <lineage>
        <taxon>Eukaryota</taxon>
        <taxon>Metazoa</taxon>
        <taxon>Ecdysozoa</taxon>
        <taxon>Arthropoda</taxon>
        <taxon>Chelicerata</taxon>
        <taxon>Arachnida</taxon>
        <taxon>Acari</taxon>
        <taxon>Parasitiformes</taxon>
        <taxon>Ixodida</taxon>
        <taxon>Ixodoidea</taxon>
        <taxon>Ixodidae</taxon>
        <taxon>Ixodinae</taxon>
        <taxon>Ixodes</taxon>
    </lineage>
</organism>